<name>J0W412_RHILT</name>
<evidence type="ECO:0000313" key="2">
    <source>
        <dbReference type="Proteomes" id="UP000005732"/>
    </source>
</evidence>
<dbReference type="Proteomes" id="UP000005732">
    <property type="component" value="Unassembled WGS sequence"/>
</dbReference>
<reference evidence="1 2" key="1">
    <citation type="submission" date="2012-02" db="EMBL/GenBank/DDBJ databases">
        <title>Improved High-Quality Draft Sequence of Rhizobium leguminosarum bv. trifolii WSM2297.</title>
        <authorList>
            <consortium name="US DOE Joint Genome Institute"/>
            <person name="Lucas S."/>
            <person name="Han J."/>
            <person name="Lapidus A."/>
            <person name="Cheng J.-F."/>
            <person name="Goodwin L."/>
            <person name="Pitluck S."/>
            <person name="Peters L."/>
            <person name="Ovchinnikova G."/>
            <person name="Zhang X."/>
            <person name="Detter J.C."/>
            <person name="Han C."/>
            <person name="Tapia R."/>
            <person name="Land M."/>
            <person name="Hauser L."/>
            <person name="Kyrpides N."/>
            <person name="Ivanova N."/>
            <person name="Pagani I."/>
            <person name="Brau L."/>
            <person name="Yates R."/>
            <person name="O'Hara G."/>
            <person name="Rui T."/>
            <person name="Howieson J."/>
            <person name="Reeve W."/>
            <person name="Woyke T."/>
        </authorList>
    </citation>
    <scope>NUCLEOTIDE SEQUENCE [LARGE SCALE GENOMIC DNA]</scope>
    <source>
        <strain evidence="1 2">WSM2297</strain>
    </source>
</reference>
<evidence type="ECO:0000313" key="1">
    <source>
        <dbReference type="EMBL" id="EJC79898.1"/>
    </source>
</evidence>
<gene>
    <name evidence="1" type="ORF">Rleg4DRAFT_1503</name>
</gene>
<dbReference type="HOGENOM" id="CLU_2275199_0_0_5"/>
<dbReference type="AlphaFoldDB" id="J0W412"/>
<organism evidence="1 2">
    <name type="scientific">Rhizobium leguminosarum bv. trifolii WSM2297</name>
    <dbReference type="NCBI Taxonomy" id="754762"/>
    <lineage>
        <taxon>Bacteria</taxon>
        <taxon>Pseudomonadati</taxon>
        <taxon>Pseudomonadota</taxon>
        <taxon>Alphaproteobacteria</taxon>
        <taxon>Hyphomicrobiales</taxon>
        <taxon>Rhizobiaceae</taxon>
        <taxon>Rhizobium/Agrobacterium group</taxon>
        <taxon>Rhizobium</taxon>
    </lineage>
</organism>
<protein>
    <submittedName>
        <fullName evidence="1">Uncharacterized protein</fullName>
    </submittedName>
</protein>
<sequence>MAPKVSGGYRYHRQQREAAEVNDTFPCKETLNTVRQGATITVAPIAASASTAATIPAQAATFAHLSMTFPNSVLRRAISPRAFIASGLLTVQRLSLRTHGLL</sequence>
<proteinExistence type="predicted"/>
<dbReference type="EMBL" id="JH719395">
    <property type="protein sequence ID" value="EJC79898.1"/>
    <property type="molecule type" value="Genomic_DNA"/>
</dbReference>
<accession>J0W412</accession>